<reference evidence="3" key="1">
    <citation type="submission" date="2014-04" db="EMBL/GenBank/DDBJ databases">
        <title>Evolutionary Origins and Diversification of the Mycorrhizal Mutualists.</title>
        <authorList>
            <consortium name="DOE Joint Genome Institute"/>
            <consortium name="Mycorrhizal Genomics Consortium"/>
            <person name="Kohler A."/>
            <person name="Kuo A."/>
            <person name="Nagy L.G."/>
            <person name="Floudas D."/>
            <person name="Copeland A."/>
            <person name="Barry K.W."/>
            <person name="Cichocki N."/>
            <person name="Veneault-Fourrey C."/>
            <person name="LaButti K."/>
            <person name="Lindquist E.A."/>
            <person name="Lipzen A."/>
            <person name="Lundell T."/>
            <person name="Morin E."/>
            <person name="Murat C."/>
            <person name="Riley R."/>
            <person name="Ohm R."/>
            <person name="Sun H."/>
            <person name="Tunlid A."/>
            <person name="Henrissat B."/>
            <person name="Grigoriev I.V."/>
            <person name="Hibbett D.S."/>
            <person name="Martin F."/>
        </authorList>
    </citation>
    <scope>NUCLEOTIDE SEQUENCE [LARGE SCALE GENOMIC DNA]</scope>
    <source>
        <strain evidence="3">FD-334 SS-4</strain>
    </source>
</reference>
<organism evidence="2 3">
    <name type="scientific">Hypholoma sublateritium (strain FD-334 SS-4)</name>
    <dbReference type="NCBI Taxonomy" id="945553"/>
    <lineage>
        <taxon>Eukaryota</taxon>
        <taxon>Fungi</taxon>
        <taxon>Dikarya</taxon>
        <taxon>Basidiomycota</taxon>
        <taxon>Agaricomycotina</taxon>
        <taxon>Agaricomycetes</taxon>
        <taxon>Agaricomycetidae</taxon>
        <taxon>Agaricales</taxon>
        <taxon>Agaricineae</taxon>
        <taxon>Strophariaceae</taxon>
        <taxon>Hypholoma</taxon>
    </lineage>
</organism>
<dbReference type="OrthoDB" id="3222551at2759"/>
<keyword evidence="3" id="KW-1185">Reference proteome</keyword>
<dbReference type="EMBL" id="KN817530">
    <property type="protein sequence ID" value="KJA25795.1"/>
    <property type="molecule type" value="Genomic_DNA"/>
</dbReference>
<evidence type="ECO:0000313" key="2">
    <source>
        <dbReference type="EMBL" id="KJA25795.1"/>
    </source>
</evidence>
<gene>
    <name evidence="2" type="ORF">HYPSUDRAFT_37270</name>
</gene>
<feature type="compositionally biased region" description="Polar residues" evidence="1">
    <location>
        <begin position="16"/>
        <end position="26"/>
    </location>
</feature>
<name>A0A0D2Q2L6_HYPSF</name>
<accession>A0A0D2Q2L6</accession>
<protein>
    <submittedName>
        <fullName evidence="2">Uncharacterized protein</fullName>
    </submittedName>
</protein>
<dbReference type="AlphaFoldDB" id="A0A0D2Q2L6"/>
<evidence type="ECO:0000313" key="3">
    <source>
        <dbReference type="Proteomes" id="UP000054270"/>
    </source>
</evidence>
<proteinExistence type="predicted"/>
<feature type="region of interest" description="Disordered" evidence="1">
    <location>
        <begin position="1"/>
        <end position="41"/>
    </location>
</feature>
<dbReference type="Proteomes" id="UP000054270">
    <property type="component" value="Unassembled WGS sequence"/>
</dbReference>
<evidence type="ECO:0000256" key="1">
    <source>
        <dbReference type="SAM" id="MobiDB-lite"/>
    </source>
</evidence>
<sequence>MLYLPSILPSKPAIQDTATPSEQVQNPVGRATNPESMTARPSLSARLISATACYLAIKSS</sequence>